<protein>
    <submittedName>
        <fullName evidence="1">Uncharacterized protein</fullName>
    </submittedName>
</protein>
<comment type="caution">
    <text evidence="1">The sequence shown here is derived from an EMBL/GenBank/DDBJ whole genome shotgun (WGS) entry which is preliminary data.</text>
</comment>
<evidence type="ECO:0000313" key="1">
    <source>
        <dbReference type="EMBL" id="KKW17937.1"/>
    </source>
</evidence>
<name>A0A0G1YSD3_9BACT</name>
<dbReference type="EMBL" id="LCQM01000006">
    <property type="protein sequence ID" value="KKW17937.1"/>
    <property type="molecule type" value="Genomic_DNA"/>
</dbReference>
<evidence type="ECO:0000313" key="2">
    <source>
        <dbReference type="Proteomes" id="UP000034120"/>
    </source>
</evidence>
<dbReference type="AlphaFoldDB" id="A0A0G1YSD3"/>
<proteinExistence type="predicted"/>
<sequence length="83" mass="9507">MGIEGPEKSDRGYEAIIRDLLSEEGRAEAQKKYFKLSDDERVAIYDELMGRFTKSESEEEKRAIGVTMASLVHGALRNIRERE</sequence>
<reference evidence="1 2" key="1">
    <citation type="journal article" date="2015" name="Nature">
        <title>rRNA introns, odd ribosomes, and small enigmatic genomes across a large radiation of phyla.</title>
        <authorList>
            <person name="Brown C.T."/>
            <person name="Hug L.A."/>
            <person name="Thomas B.C."/>
            <person name="Sharon I."/>
            <person name="Castelle C.J."/>
            <person name="Singh A."/>
            <person name="Wilkins M.J."/>
            <person name="Williams K.H."/>
            <person name="Banfield J.F."/>
        </authorList>
    </citation>
    <scope>NUCLEOTIDE SEQUENCE [LARGE SCALE GENOMIC DNA]</scope>
</reference>
<gene>
    <name evidence="1" type="ORF">UY57_C0006G0008</name>
</gene>
<organism evidence="1 2">
    <name type="scientific">Candidatus Kaiserbacteria bacterium GW2011_GWB1_50_17</name>
    <dbReference type="NCBI Taxonomy" id="1618673"/>
    <lineage>
        <taxon>Bacteria</taxon>
        <taxon>Candidatus Kaiseribacteriota</taxon>
    </lineage>
</organism>
<accession>A0A0G1YSD3</accession>
<dbReference type="Proteomes" id="UP000034120">
    <property type="component" value="Unassembled WGS sequence"/>
</dbReference>